<sequence length="426" mass="46935">MNDINSYYTASTQYSLDVSALTSDQTAEVCVIGGGFTGVNTALELAERGVDVILLEAREIGWGGSGRNGGQAICGIGHDPELIKKQLTDQQFAQLYGMGLEAIQTLKNRIDQYDIQCDFNWGYCTVAYDQKRLDSLAGLQAFLKQQQYPFETQLLKGTELNQVVRSNRYIGGLLDKGSGYLHPLNLVLGEAQAAQALGAHIFQSTPVTHIEKGNKVIVHTPGGKVTANKLIYACNAYLDGLDTVLDKRFVTTNAFSIATEPLTEDVIQQFMPARAAICDNRPVIDYYRLSKDNRLLFGGATHFMEYLPRDLESHLRKNLRKVFPQLGDVKVDYSWSGRMALGTNLFPQVGQLQDHPNIYFAQAYAGFGVGPSHLVAKSLAGAACGEPGNFDILSRIKHPNIFAARPLNALWVTAGKCWHQLEAKFH</sequence>
<accession>A0ABS2WAF7</accession>
<gene>
    <name evidence="3" type="ORF">JW498_14400</name>
</gene>
<keyword evidence="1" id="KW-0560">Oxidoreductase</keyword>
<evidence type="ECO:0000313" key="4">
    <source>
        <dbReference type="Proteomes" id="UP000760472"/>
    </source>
</evidence>
<dbReference type="Pfam" id="PF01266">
    <property type="entry name" value="DAO"/>
    <property type="match status" value="1"/>
</dbReference>
<name>A0ABS2WAF7_9GAMM</name>
<dbReference type="PANTHER" id="PTHR13847">
    <property type="entry name" value="SARCOSINE DEHYDROGENASE-RELATED"/>
    <property type="match status" value="1"/>
</dbReference>
<keyword evidence="4" id="KW-1185">Reference proteome</keyword>
<dbReference type="RefSeq" id="WP_205213916.1">
    <property type="nucleotide sequence ID" value="NZ_JAFFZP010000023.1"/>
</dbReference>
<dbReference type="InterPro" id="IPR036188">
    <property type="entry name" value="FAD/NAD-bd_sf"/>
</dbReference>
<dbReference type="InterPro" id="IPR006076">
    <property type="entry name" value="FAD-dep_OxRdtase"/>
</dbReference>
<organism evidence="3 4">
    <name type="scientific">Amphritea pacifica</name>
    <dbReference type="NCBI Taxonomy" id="2811233"/>
    <lineage>
        <taxon>Bacteria</taxon>
        <taxon>Pseudomonadati</taxon>
        <taxon>Pseudomonadota</taxon>
        <taxon>Gammaproteobacteria</taxon>
        <taxon>Oceanospirillales</taxon>
        <taxon>Oceanospirillaceae</taxon>
        <taxon>Amphritea</taxon>
    </lineage>
</organism>
<evidence type="ECO:0000256" key="1">
    <source>
        <dbReference type="ARBA" id="ARBA00023002"/>
    </source>
</evidence>
<proteinExistence type="predicted"/>
<evidence type="ECO:0000259" key="2">
    <source>
        <dbReference type="Pfam" id="PF01266"/>
    </source>
</evidence>
<dbReference type="SUPFAM" id="SSF51905">
    <property type="entry name" value="FAD/NAD(P)-binding domain"/>
    <property type="match status" value="1"/>
</dbReference>
<feature type="domain" description="FAD dependent oxidoreductase" evidence="2">
    <location>
        <begin position="29"/>
        <end position="380"/>
    </location>
</feature>
<dbReference type="PANTHER" id="PTHR13847:SF194">
    <property type="entry name" value="OXIDOREDUCTASE"/>
    <property type="match status" value="1"/>
</dbReference>
<comment type="caution">
    <text evidence="3">The sequence shown here is derived from an EMBL/GenBank/DDBJ whole genome shotgun (WGS) entry which is preliminary data.</text>
</comment>
<reference evidence="3 4" key="1">
    <citation type="submission" date="2021-02" db="EMBL/GenBank/DDBJ databases">
        <title>A novel species of genus Amphritea isolated from a fishpond in China.</title>
        <authorList>
            <person name="Lu H."/>
        </authorList>
    </citation>
    <scope>NUCLEOTIDE SEQUENCE [LARGE SCALE GENOMIC DNA]</scope>
    <source>
        <strain evidence="3 4">RP18W</strain>
    </source>
</reference>
<dbReference type="EMBL" id="JAFFZP010000023">
    <property type="protein sequence ID" value="MBN0988558.1"/>
    <property type="molecule type" value="Genomic_DNA"/>
</dbReference>
<dbReference type="Gene3D" id="3.50.50.60">
    <property type="entry name" value="FAD/NAD(P)-binding domain"/>
    <property type="match status" value="1"/>
</dbReference>
<dbReference type="Proteomes" id="UP000760472">
    <property type="component" value="Unassembled WGS sequence"/>
</dbReference>
<evidence type="ECO:0000313" key="3">
    <source>
        <dbReference type="EMBL" id="MBN0988558.1"/>
    </source>
</evidence>
<protein>
    <submittedName>
        <fullName evidence="3">FAD-binding oxidoreductase</fullName>
    </submittedName>
</protein>
<dbReference type="Gene3D" id="3.30.9.10">
    <property type="entry name" value="D-Amino Acid Oxidase, subunit A, domain 2"/>
    <property type="match status" value="1"/>
</dbReference>